<feature type="compositionally biased region" description="Acidic residues" evidence="7">
    <location>
        <begin position="1"/>
        <end position="12"/>
    </location>
</feature>
<dbReference type="CDD" id="cd08049">
    <property type="entry name" value="TAF8"/>
    <property type="match status" value="1"/>
</dbReference>
<evidence type="ECO:0000256" key="4">
    <source>
        <dbReference type="ARBA" id="ARBA00023015"/>
    </source>
</evidence>
<keyword evidence="5" id="KW-0804">Transcription</keyword>
<dbReference type="AlphaFoldDB" id="A0A5A7PVI2"/>
<dbReference type="InterPro" id="IPR019473">
    <property type="entry name" value="TFIID_su8_C"/>
</dbReference>
<dbReference type="GO" id="GO:0003743">
    <property type="term" value="F:translation initiation factor activity"/>
    <property type="evidence" value="ECO:0007669"/>
    <property type="project" value="UniProtKB-KW"/>
</dbReference>
<dbReference type="InterPro" id="IPR037818">
    <property type="entry name" value="TAF8"/>
</dbReference>
<dbReference type="Pfam" id="PF10406">
    <property type="entry name" value="TAF8_C"/>
    <property type="match status" value="1"/>
</dbReference>
<evidence type="ECO:0000256" key="2">
    <source>
        <dbReference type="ARBA" id="ARBA00008767"/>
    </source>
</evidence>
<sequence>MSDGGQAEEETDNANHSVARSGAGSYSREIARIAAAQICEAIGFEGFKESALDSLADIAIRYISNLGKVSKFHANLAGRTESNVFDVAQGLEDLSLRSAVVTDIKHYVETSQEIPFAQPVLQFPVVREQKVLPSFSQIGDSPSFKHVPPWLPELPNPHTYIHTPVWNERVLDIREDKIELARQHRKAERSLLSLQQRLLCNGSSSSLAGGKTGNLFLASPLQTGEKKVSLLNMFAPAIKSMRNGSLDSGSDGEKIVFERRRGKMVFGEMLELRIRNKAESWFGREDERDDKRRRVEFILRQSLENQQELPGL</sequence>
<dbReference type="SMART" id="SM00576">
    <property type="entry name" value="BTP"/>
    <property type="match status" value="1"/>
</dbReference>
<comment type="caution">
    <text evidence="9">The sequence shown here is derived from an EMBL/GenBank/DDBJ whole genome shotgun (WGS) entry which is preliminary data.</text>
</comment>
<dbReference type="InterPro" id="IPR009072">
    <property type="entry name" value="Histone-fold"/>
</dbReference>
<dbReference type="GO" id="GO:0046982">
    <property type="term" value="F:protein heterodimerization activity"/>
    <property type="evidence" value="ECO:0007669"/>
    <property type="project" value="InterPro"/>
</dbReference>
<evidence type="ECO:0000259" key="8">
    <source>
        <dbReference type="SMART" id="SM00576"/>
    </source>
</evidence>
<evidence type="ECO:0000256" key="3">
    <source>
        <dbReference type="ARBA" id="ARBA00017307"/>
    </source>
</evidence>
<dbReference type="Pfam" id="PF07524">
    <property type="entry name" value="Bromo_TP"/>
    <property type="match status" value="1"/>
</dbReference>
<dbReference type="GO" id="GO:0005669">
    <property type="term" value="C:transcription factor TFIID complex"/>
    <property type="evidence" value="ECO:0007669"/>
    <property type="project" value="InterPro"/>
</dbReference>
<evidence type="ECO:0000313" key="10">
    <source>
        <dbReference type="Proteomes" id="UP000325081"/>
    </source>
</evidence>
<dbReference type="Proteomes" id="UP000325081">
    <property type="component" value="Unassembled WGS sequence"/>
</dbReference>
<dbReference type="PANTHER" id="PTHR46338">
    <property type="entry name" value="TRANSCRIPTION INITIATION FACTOR TFIID SUBUNIT 8"/>
    <property type="match status" value="1"/>
</dbReference>
<comment type="subcellular location">
    <subcellularLocation>
        <location evidence="1">Nucleus</location>
    </subcellularLocation>
</comment>
<evidence type="ECO:0000256" key="7">
    <source>
        <dbReference type="SAM" id="MobiDB-lite"/>
    </source>
</evidence>
<keyword evidence="10" id="KW-1185">Reference proteome</keyword>
<dbReference type="Gene3D" id="1.10.20.10">
    <property type="entry name" value="Histone, subunit A"/>
    <property type="match status" value="1"/>
</dbReference>
<dbReference type="InterPro" id="IPR006565">
    <property type="entry name" value="BTP"/>
</dbReference>
<organism evidence="9 10">
    <name type="scientific">Striga asiatica</name>
    <name type="common">Asiatic witchweed</name>
    <name type="synonym">Buchnera asiatica</name>
    <dbReference type="NCBI Taxonomy" id="4170"/>
    <lineage>
        <taxon>Eukaryota</taxon>
        <taxon>Viridiplantae</taxon>
        <taxon>Streptophyta</taxon>
        <taxon>Embryophyta</taxon>
        <taxon>Tracheophyta</taxon>
        <taxon>Spermatophyta</taxon>
        <taxon>Magnoliopsida</taxon>
        <taxon>eudicotyledons</taxon>
        <taxon>Gunneridae</taxon>
        <taxon>Pentapetalae</taxon>
        <taxon>asterids</taxon>
        <taxon>lamiids</taxon>
        <taxon>Lamiales</taxon>
        <taxon>Orobanchaceae</taxon>
        <taxon>Buchnereae</taxon>
        <taxon>Striga</taxon>
    </lineage>
</organism>
<keyword evidence="9" id="KW-0648">Protein biosynthesis</keyword>
<evidence type="ECO:0000256" key="6">
    <source>
        <dbReference type="ARBA" id="ARBA00023242"/>
    </source>
</evidence>
<keyword evidence="9" id="KW-0396">Initiation factor</keyword>
<evidence type="ECO:0000256" key="1">
    <source>
        <dbReference type="ARBA" id="ARBA00004123"/>
    </source>
</evidence>
<reference evidence="10" key="1">
    <citation type="journal article" date="2019" name="Curr. Biol.">
        <title>Genome Sequence of Striga asiatica Provides Insight into the Evolution of Plant Parasitism.</title>
        <authorList>
            <person name="Yoshida S."/>
            <person name="Kim S."/>
            <person name="Wafula E.K."/>
            <person name="Tanskanen J."/>
            <person name="Kim Y.M."/>
            <person name="Honaas L."/>
            <person name="Yang Z."/>
            <person name="Spallek T."/>
            <person name="Conn C.E."/>
            <person name="Ichihashi Y."/>
            <person name="Cheong K."/>
            <person name="Cui S."/>
            <person name="Der J.P."/>
            <person name="Gundlach H."/>
            <person name="Jiao Y."/>
            <person name="Hori C."/>
            <person name="Ishida J.K."/>
            <person name="Kasahara H."/>
            <person name="Kiba T."/>
            <person name="Kim M.S."/>
            <person name="Koo N."/>
            <person name="Laohavisit A."/>
            <person name="Lee Y.H."/>
            <person name="Lumba S."/>
            <person name="McCourt P."/>
            <person name="Mortimer J.C."/>
            <person name="Mutuku J.M."/>
            <person name="Nomura T."/>
            <person name="Sasaki-Sekimoto Y."/>
            <person name="Seto Y."/>
            <person name="Wang Y."/>
            <person name="Wakatake T."/>
            <person name="Sakakibara H."/>
            <person name="Demura T."/>
            <person name="Yamaguchi S."/>
            <person name="Yoneyama K."/>
            <person name="Manabe R.I."/>
            <person name="Nelson D.C."/>
            <person name="Schulman A.H."/>
            <person name="Timko M.P."/>
            <person name="dePamphilis C.W."/>
            <person name="Choi D."/>
            <person name="Shirasu K."/>
        </authorList>
    </citation>
    <scope>NUCLEOTIDE SEQUENCE [LARGE SCALE GENOMIC DNA]</scope>
    <source>
        <strain evidence="10">cv. UVA1</strain>
    </source>
</reference>
<keyword evidence="6" id="KW-0539">Nucleus</keyword>
<comment type="similarity">
    <text evidence="2">Belongs to the TAF8 family.</text>
</comment>
<gene>
    <name evidence="9" type="ORF">STAS_13229</name>
</gene>
<protein>
    <recommendedName>
        <fullName evidence="3">Transcription initiation factor TFIID subunit 8</fullName>
    </recommendedName>
</protein>
<dbReference type="PANTHER" id="PTHR46338:SF1">
    <property type="entry name" value="TRANSCRIPTION INITIATION FACTOR TFIID SUBUNIT 8"/>
    <property type="match status" value="1"/>
</dbReference>
<feature type="region of interest" description="Disordered" evidence="7">
    <location>
        <begin position="1"/>
        <end position="20"/>
    </location>
</feature>
<dbReference type="OrthoDB" id="436852at2759"/>
<proteinExistence type="inferred from homology"/>
<accession>A0A5A7PVI2</accession>
<name>A0A5A7PVI2_STRAF</name>
<feature type="domain" description="Bromodomain associated" evidence="8">
    <location>
        <begin position="24"/>
        <end position="98"/>
    </location>
</feature>
<evidence type="ECO:0000313" key="9">
    <source>
        <dbReference type="EMBL" id="GER36855.1"/>
    </source>
</evidence>
<keyword evidence="4" id="KW-0805">Transcription regulation</keyword>
<evidence type="ECO:0000256" key="5">
    <source>
        <dbReference type="ARBA" id="ARBA00023163"/>
    </source>
</evidence>
<dbReference type="EMBL" id="BKCP01005228">
    <property type="protein sequence ID" value="GER36855.1"/>
    <property type="molecule type" value="Genomic_DNA"/>
</dbReference>